<feature type="region of interest" description="Disordered" evidence="5">
    <location>
        <begin position="371"/>
        <end position="395"/>
    </location>
</feature>
<evidence type="ECO:0000313" key="8">
    <source>
        <dbReference type="EMBL" id="KAK4029279.1"/>
    </source>
</evidence>
<accession>A0A0P4YZL4</accession>
<keyword evidence="4 6" id="KW-0472">Membrane</keyword>
<dbReference type="GO" id="GO:0098970">
    <property type="term" value="P:postsynaptic neurotransmitter receptor diffusion trapping"/>
    <property type="evidence" value="ECO:0007669"/>
    <property type="project" value="TreeGrafter"/>
</dbReference>
<dbReference type="OrthoDB" id="9990458at2759"/>
<feature type="region of interest" description="Disordered" evidence="5">
    <location>
        <begin position="408"/>
        <end position="446"/>
    </location>
</feature>
<dbReference type="InterPro" id="IPR004031">
    <property type="entry name" value="PMP22/EMP/MP20/Claudin"/>
</dbReference>
<reference evidence="7" key="2">
    <citation type="submission" date="2015-10" db="EMBL/GenBank/DDBJ databases">
        <authorList>
            <person name="Gilbert D.G."/>
        </authorList>
    </citation>
    <scope>NUCLEOTIDE SEQUENCE</scope>
</reference>
<gene>
    <name evidence="8" type="ORF">OUZ56_022286</name>
</gene>
<evidence type="ECO:0000256" key="2">
    <source>
        <dbReference type="ARBA" id="ARBA00022692"/>
    </source>
</evidence>
<feature type="transmembrane region" description="Helical" evidence="6">
    <location>
        <begin position="189"/>
        <end position="218"/>
    </location>
</feature>
<feature type="compositionally biased region" description="Polar residues" evidence="5">
    <location>
        <begin position="412"/>
        <end position="423"/>
    </location>
</feature>
<feature type="transmembrane region" description="Helical" evidence="6">
    <location>
        <begin position="20"/>
        <end position="38"/>
    </location>
</feature>
<evidence type="ECO:0000256" key="6">
    <source>
        <dbReference type="SAM" id="Phobius"/>
    </source>
</evidence>
<feature type="compositionally biased region" description="Polar residues" evidence="5">
    <location>
        <begin position="435"/>
        <end position="446"/>
    </location>
</feature>
<feature type="transmembrane region" description="Helical" evidence="6">
    <location>
        <begin position="112"/>
        <end position="131"/>
    </location>
</feature>
<dbReference type="GO" id="GO:0098943">
    <property type="term" value="P:neurotransmitter receptor transport, postsynaptic endosome to lysosome"/>
    <property type="evidence" value="ECO:0007669"/>
    <property type="project" value="TreeGrafter"/>
</dbReference>
<proteinExistence type="predicted"/>
<dbReference type="GO" id="GO:0016247">
    <property type="term" value="F:channel regulator activity"/>
    <property type="evidence" value="ECO:0007669"/>
    <property type="project" value="TreeGrafter"/>
</dbReference>
<feature type="transmembrane region" description="Helical" evidence="6">
    <location>
        <begin position="143"/>
        <end position="169"/>
    </location>
</feature>
<dbReference type="GO" id="GO:0005245">
    <property type="term" value="F:voltage-gated calcium channel activity"/>
    <property type="evidence" value="ECO:0007669"/>
    <property type="project" value="TreeGrafter"/>
</dbReference>
<dbReference type="PANTHER" id="PTHR12107:SF0">
    <property type="entry name" value="STARGAZIN (MAMMALIAN CALCIUM CHANNEL) HOMOLOG"/>
    <property type="match status" value="1"/>
</dbReference>
<dbReference type="InterPro" id="IPR051072">
    <property type="entry name" value="CACNG_subunit"/>
</dbReference>
<dbReference type="EMBL" id="GDIP01220168">
    <property type="protein sequence ID" value="JAJ03234.1"/>
    <property type="molecule type" value="Transcribed_RNA"/>
</dbReference>
<evidence type="ECO:0000256" key="4">
    <source>
        <dbReference type="ARBA" id="ARBA00023136"/>
    </source>
</evidence>
<sequence length="548" mass="60746">MTVDLDAAIRLLRLMTPLSASLAFVTVAIGLVTSHWLYSEEKMSNPKFNRTGDPELEYLSKFTVSGLWTLCYTNPGETERFCFNIDYFPTEEYSPDPNDSTLSIPYAVLRSAPFFLMATALLVIGEIACFLGHFAPRRRYCTFLSGVTFILSGLLLLLGLVVYVSVFTAEIGSKLRPSSSLQPPMFTYIYGYSFYLVVTGFLAAEVAGTAAIFLFIYWHRNRIAKKEMHRKMTLALVQTPVDLGYTAAHGHLLAIVPPPPPPSSQNHHQHYPMTNSLTPVCLPHCYQDQHHLRHQNETFQSNQCNGFVKIPCPCSIGFVSIGGVASTDDESVSIPTPPPAVSSSYPRDCPVHHQTERSSFVTVHNPAATVGAPPLSTIRRHNNYQKQQSQERDMPDITAFSRMLAHDRRQFSTDSENSSYKVSANNQGAANGNNRQHSQQPSEPLQHQQTTICYQCHGAGHVTVPTISASCDNNSRQMAFADSLPRDVTTSTICSAAMATSGDEDYIAASHRDNNDVDDGELIFHPRHQRNHSTGTNFHGSLRRITAV</sequence>
<evidence type="ECO:0000256" key="1">
    <source>
        <dbReference type="ARBA" id="ARBA00004141"/>
    </source>
</evidence>
<dbReference type="GO" id="GO:0019226">
    <property type="term" value="P:transmission of nerve impulse"/>
    <property type="evidence" value="ECO:0007669"/>
    <property type="project" value="TreeGrafter"/>
</dbReference>
<dbReference type="Proteomes" id="UP001234178">
    <property type="component" value="Unassembled WGS sequence"/>
</dbReference>
<dbReference type="GO" id="GO:0098839">
    <property type="term" value="C:postsynaptic density membrane"/>
    <property type="evidence" value="ECO:0007669"/>
    <property type="project" value="TreeGrafter"/>
</dbReference>
<name>A0A0P4YZL4_9CRUS</name>
<comment type="subcellular location">
    <subcellularLocation>
        <location evidence="1">Membrane</location>
        <topology evidence="1">Multi-pass membrane protein</topology>
    </subcellularLocation>
</comment>
<keyword evidence="9" id="KW-1185">Reference proteome</keyword>
<keyword evidence="2 6" id="KW-0812">Transmembrane</keyword>
<evidence type="ECO:0000313" key="9">
    <source>
        <dbReference type="Proteomes" id="UP001234178"/>
    </source>
</evidence>
<dbReference type="GO" id="GO:0051968">
    <property type="term" value="P:positive regulation of synaptic transmission, glutamatergic"/>
    <property type="evidence" value="ECO:0007669"/>
    <property type="project" value="TreeGrafter"/>
</dbReference>
<dbReference type="FunFam" id="1.20.140.150:FF:000063">
    <property type="entry name" value="Voltage-dependent calcium channel gamma-5 subunit"/>
    <property type="match status" value="1"/>
</dbReference>
<evidence type="ECO:0000256" key="5">
    <source>
        <dbReference type="SAM" id="MobiDB-lite"/>
    </source>
</evidence>
<feature type="region of interest" description="Disordered" evidence="5">
    <location>
        <begin position="327"/>
        <end position="347"/>
    </location>
</feature>
<protein>
    <submittedName>
        <fullName evidence="7">Voltage-dependent calcium channel gamma-5 subunit</fullName>
    </submittedName>
</protein>
<evidence type="ECO:0000256" key="3">
    <source>
        <dbReference type="ARBA" id="ARBA00022989"/>
    </source>
</evidence>
<organism evidence="7">
    <name type="scientific">Daphnia magna</name>
    <dbReference type="NCBI Taxonomy" id="35525"/>
    <lineage>
        <taxon>Eukaryota</taxon>
        <taxon>Metazoa</taxon>
        <taxon>Ecdysozoa</taxon>
        <taxon>Arthropoda</taxon>
        <taxon>Crustacea</taxon>
        <taxon>Branchiopoda</taxon>
        <taxon>Diplostraca</taxon>
        <taxon>Cladocera</taxon>
        <taxon>Anomopoda</taxon>
        <taxon>Daphniidae</taxon>
        <taxon>Daphnia</taxon>
    </lineage>
</organism>
<dbReference type="GO" id="GO:0032281">
    <property type="term" value="C:AMPA glutamate receptor complex"/>
    <property type="evidence" value="ECO:0007669"/>
    <property type="project" value="TreeGrafter"/>
</dbReference>
<dbReference type="Pfam" id="PF13903">
    <property type="entry name" value="Claudin_2"/>
    <property type="match status" value="1"/>
</dbReference>
<evidence type="ECO:0000313" key="7">
    <source>
        <dbReference type="EMBL" id="JAJ03234.1"/>
    </source>
</evidence>
<dbReference type="EMBL" id="JAOYFB010000039">
    <property type="protein sequence ID" value="KAK4029279.1"/>
    <property type="molecule type" value="Genomic_DNA"/>
</dbReference>
<dbReference type="GO" id="GO:0099590">
    <property type="term" value="P:neurotransmitter receptor internalization"/>
    <property type="evidence" value="ECO:0007669"/>
    <property type="project" value="TreeGrafter"/>
</dbReference>
<dbReference type="Gene3D" id="1.20.140.150">
    <property type="match status" value="1"/>
</dbReference>
<reference evidence="8 9" key="3">
    <citation type="journal article" date="2023" name="Nucleic Acids Res.">
        <title>The hologenome of Daphnia magna reveals possible DNA methylation and microbiome-mediated evolution of the host genome.</title>
        <authorList>
            <person name="Chaturvedi A."/>
            <person name="Li X."/>
            <person name="Dhandapani V."/>
            <person name="Marshall H."/>
            <person name="Kissane S."/>
            <person name="Cuenca-Cambronero M."/>
            <person name="Asole G."/>
            <person name="Calvet F."/>
            <person name="Ruiz-Romero M."/>
            <person name="Marangio P."/>
            <person name="Guigo R."/>
            <person name="Rago D."/>
            <person name="Mirbahai L."/>
            <person name="Eastwood N."/>
            <person name="Colbourne J.K."/>
            <person name="Zhou J."/>
            <person name="Mallon E."/>
            <person name="Orsini L."/>
        </authorList>
    </citation>
    <scope>NUCLEOTIDE SEQUENCE [LARGE SCALE GENOMIC DNA]</scope>
    <source>
        <strain evidence="8">LRV0_1</strain>
    </source>
</reference>
<feature type="compositionally biased region" description="Low complexity" evidence="5">
    <location>
        <begin position="424"/>
        <end position="434"/>
    </location>
</feature>
<dbReference type="PANTHER" id="PTHR12107">
    <property type="entry name" value="VOLTAGE-DEPENDENT CALCIUM CHANNEL GAMMA SUBUNIT"/>
    <property type="match status" value="1"/>
</dbReference>
<reference evidence="7" key="1">
    <citation type="submission" date="2015-10" db="EMBL/GenBank/DDBJ databases">
        <title>Daphnia magna gene sets from two clonal populations assembled and annotated with EvidentialGene.</title>
        <authorList>
            <person name="Gilbert D."/>
            <person name="Podicheti R."/>
            <person name="Orsini L."/>
            <person name="Colbourne J."/>
            <person name="Pfrender M."/>
        </authorList>
    </citation>
    <scope>NUCLEOTIDE SEQUENCE</scope>
</reference>
<keyword evidence="3 6" id="KW-1133">Transmembrane helix</keyword>
<dbReference type="AlphaFoldDB" id="A0A0P4YZL4"/>